<dbReference type="PANTHER" id="PTHR10491:SF4">
    <property type="entry name" value="METHIONINE ADENOSYLTRANSFERASE 2 SUBUNIT BETA"/>
    <property type="match status" value="1"/>
</dbReference>
<dbReference type="AlphaFoldDB" id="A0A6I4I8G9"/>
<dbReference type="EMBL" id="WQLA01000003">
    <property type="protein sequence ID" value="MVN91197.1"/>
    <property type="molecule type" value="Genomic_DNA"/>
</dbReference>
<comment type="pathway">
    <text evidence="1 6">Carbohydrate biosynthesis; dTDP-L-rhamnose biosynthesis.</text>
</comment>
<proteinExistence type="inferred from homology"/>
<sequence>MKIFLTGSSGILGTELLKIAEQNNHTILHFNSSNIDLSDFSQILDRVNNFKPDVIIHCAAMTNVDLCEDDHVAALKINVLGTQNLAIASTRNNAKIVYISSCGVYGNGKVTPYNELDSTNPINYHHFTKLEGEKRIKEHSKDYLIVRTGWLFGGSKEHRKNFVEARRNEALKTAVLNSAIDKKGSPTYTLELANQIFFLLNKQYAGTFNIVNEGSATRFDYVSEIIKLLGLNNEIKGVDSNLFPRKANMPDNESLENMNLNLHQINQMSDWRTALKSYITNTYY</sequence>
<comment type="caution">
    <text evidence="8">The sequence shown here is derived from an EMBL/GenBank/DDBJ whole genome shotgun (WGS) entry which is preliminary data.</text>
</comment>
<dbReference type="GO" id="GO:0019305">
    <property type="term" value="P:dTDP-rhamnose biosynthetic process"/>
    <property type="evidence" value="ECO:0007669"/>
    <property type="project" value="UniProtKB-UniPathway"/>
</dbReference>
<dbReference type="GO" id="GO:0006556">
    <property type="term" value="P:S-adenosylmethionine biosynthetic process"/>
    <property type="evidence" value="ECO:0007669"/>
    <property type="project" value="TreeGrafter"/>
</dbReference>
<dbReference type="OrthoDB" id="9779041at2"/>
<dbReference type="CDD" id="cd05254">
    <property type="entry name" value="dTDP_HR_like_SDR_e"/>
    <property type="match status" value="1"/>
</dbReference>
<comment type="function">
    <text evidence="6">Catalyzes the reduction of dTDP-6-deoxy-L-lyxo-4-hexulose to yield dTDP-L-rhamnose.</text>
</comment>
<evidence type="ECO:0000256" key="3">
    <source>
        <dbReference type="ARBA" id="ARBA00012929"/>
    </source>
</evidence>
<dbReference type="GO" id="GO:0008831">
    <property type="term" value="F:dTDP-4-dehydrorhamnose reductase activity"/>
    <property type="evidence" value="ECO:0007669"/>
    <property type="project" value="UniProtKB-EC"/>
</dbReference>
<gene>
    <name evidence="8" type="ORF">GO816_08690</name>
</gene>
<dbReference type="GO" id="GO:0048269">
    <property type="term" value="C:methionine adenosyltransferase complex"/>
    <property type="evidence" value="ECO:0007669"/>
    <property type="project" value="TreeGrafter"/>
</dbReference>
<protein>
    <recommendedName>
        <fullName evidence="4 6">dTDP-4-dehydrorhamnose reductase</fullName>
        <ecNumber evidence="3 6">1.1.1.133</ecNumber>
    </recommendedName>
</protein>
<dbReference type="Pfam" id="PF04321">
    <property type="entry name" value="RmlD_sub_bind"/>
    <property type="match status" value="1"/>
</dbReference>
<dbReference type="RefSeq" id="WP_157541306.1">
    <property type="nucleotide sequence ID" value="NZ_WQLA01000003.1"/>
</dbReference>
<evidence type="ECO:0000313" key="8">
    <source>
        <dbReference type="EMBL" id="MVN91197.1"/>
    </source>
</evidence>
<dbReference type="Gene3D" id="3.40.50.720">
    <property type="entry name" value="NAD(P)-binding Rossmann-like Domain"/>
    <property type="match status" value="1"/>
</dbReference>
<comment type="catalytic activity">
    <reaction evidence="5">
        <text>dTDP-beta-L-rhamnose + NADP(+) = dTDP-4-dehydro-beta-L-rhamnose + NADPH + H(+)</text>
        <dbReference type="Rhea" id="RHEA:21796"/>
        <dbReference type="ChEBI" id="CHEBI:15378"/>
        <dbReference type="ChEBI" id="CHEBI:57510"/>
        <dbReference type="ChEBI" id="CHEBI:57783"/>
        <dbReference type="ChEBI" id="CHEBI:58349"/>
        <dbReference type="ChEBI" id="CHEBI:62830"/>
        <dbReference type="EC" id="1.1.1.133"/>
    </reaction>
</comment>
<keyword evidence="6" id="KW-0521">NADP</keyword>
<evidence type="ECO:0000256" key="1">
    <source>
        <dbReference type="ARBA" id="ARBA00004781"/>
    </source>
</evidence>
<dbReference type="Gene3D" id="3.90.25.10">
    <property type="entry name" value="UDP-galactose 4-epimerase, domain 1"/>
    <property type="match status" value="1"/>
</dbReference>
<dbReference type="InterPro" id="IPR036291">
    <property type="entry name" value="NAD(P)-bd_dom_sf"/>
</dbReference>
<dbReference type="InterPro" id="IPR005913">
    <property type="entry name" value="dTDP_dehydrorham_reduct"/>
</dbReference>
<dbReference type="GO" id="GO:0048270">
    <property type="term" value="F:methionine adenosyltransferase regulator activity"/>
    <property type="evidence" value="ECO:0007669"/>
    <property type="project" value="TreeGrafter"/>
</dbReference>
<dbReference type="EC" id="1.1.1.133" evidence="3 6"/>
<evidence type="ECO:0000256" key="5">
    <source>
        <dbReference type="ARBA" id="ARBA00048200"/>
    </source>
</evidence>
<dbReference type="Proteomes" id="UP000434850">
    <property type="component" value="Unassembled WGS sequence"/>
</dbReference>
<keyword evidence="6" id="KW-0560">Oxidoreductase</keyword>
<reference evidence="8 9" key="1">
    <citation type="submission" date="2019-12" db="EMBL/GenBank/DDBJ databases">
        <title>Mucilaginibacter sp. HME9299 genome sequencing and assembly.</title>
        <authorList>
            <person name="Kang H."/>
            <person name="Kim H."/>
            <person name="Joh K."/>
        </authorList>
    </citation>
    <scope>NUCLEOTIDE SEQUENCE [LARGE SCALE GENOMIC DNA]</scope>
    <source>
        <strain evidence="8 9">HME9299</strain>
    </source>
</reference>
<feature type="domain" description="RmlD-like substrate binding" evidence="7">
    <location>
        <begin position="1"/>
        <end position="282"/>
    </location>
</feature>
<dbReference type="SUPFAM" id="SSF51735">
    <property type="entry name" value="NAD(P)-binding Rossmann-fold domains"/>
    <property type="match status" value="1"/>
</dbReference>
<evidence type="ECO:0000256" key="6">
    <source>
        <dbReference type="RuleBase" id="RU364082"/>
    </source>
</evidence>
<evidence type="ECO:0000256" key="4">
    <source>
        <dbReference type="ARBA" id="ARBA00017099"/>
    </source>
</evidence>
<evidence type="ECO:0000259" key="7">
    <source>
        <dbReference type="Pfam" id="PF04321"/>
    </source>
</evidence>
<dbReference type="UniPathway" id="UPA00124"/>
<evidence type="ECO:0000313" key="9">
    <source>
        <dbReference type="Proteomes" id="UP000434850"/>
    </source>
</evidence>
<comment type="similarity">
    <text evidence="2 6">Belongs to the dTDP-4-dehydrorhamnose reductase family.</text>
</comment>
<accession>A0A6I4I8G9</accession>
<name>A0A6I4I8G9_9SPHI</name>
<organism evidence="8 9">
    <name type="scientific">Mucilaginibacter aquatilis</name>
    <dbReference type="NCBI Taxonomy" id="1517760"/>
    <lineage>
        <taxon>Bacteria</taxon>
        <taxon>Pseudomonadati</taxon>
        <taxon>Bacteroidota</taxon>
        <taxon>Sphingobacteriia</taxon>
        <taxon>Sphingobacteriales</taxon>
        <taxon>Sphingobacteriaceae</taxon>
        <taxon>Mucilaginibacter</taxon>
    </lineage>
</organism>
<dbReference type="InterPro" id="IPR029903">
    <property type="entry name" value="RmlD-like-bd"/>
</dbReference>
<dbReference type="PANTHER" id="PTHR10491">
    <property type="entry name" value="DTDP-4-DEHYDRORHAMNOSE REDUCTASE"/>
    <property type="match status" value="1"/>
</dbReference>
<evidence type="ECO:0000256" key="2">
    <source>
        <dbReference type="ARBA" id="ARBA00010944"/>
    </source>
</evidence>
<keyword evidence="9" id="KW-1185">Reference proteome</keyword>